<evidence type="ECO:0000313" key="2">
    <source>
        <dbReference type="EMBL" id="TSC65806.1"/>
    </source>
</evidence>
<evidence type="ECO:0000313" key="3">
    <source>
        <dbReference type="Proteomes" id="UP000319613"/>
    </source>
</evidence>
<feature type="domain" description="Peptidase C39-like" evidence="1">
    <location>
        <begin position="56"/>
        <end position="202"/>
    </location>
</feature>
<dbReference type="InterPro" id="IPR039564">
    <property type="entry name" value="Peptidase_C39-like"/>
</dbReference>
<dbReference type="AlphaFoldDB" id="A0A554JBP2"/>
<organism evidence="2 3">
    <name type="scientific">Candidatus Doudnabacteria bacterium Gr01-1014_77</name>
    <dbReference type="NCBI Taxonomy" id="2017133"/>
    <lineage>
        <taxon>Bacteria</taxon>
        <taxon>Candidatus Doudnaibacteriota</taxon>
    </lineage>
</organism>
<dbReference type="Proteomes" id="UP000319613">
    <property type="component" value="Unassembled WGS sequence"/>
</dbReference>
<reference evidence="2 3" key="1">
    <citation type="submission" date="2017-07" db="EMBL/GenBank/DDBJ databases">
        <title>Mechanisms for carbon and nitrogen cycling indicate functional differentiation within the Candidate Phyla Radiation.</title>
        <authorList>
            <person name="Danczak R.E."/>
            <person name="Johnston M.D."/>
            <person name="Kenah C."/>
            <person name="Slattery M."/>
            <person name="Wrighton K.C."/>
            <person name="Wilkins M.J."/>
        </authorList>
    </citation>
    <scope>NUCLEOTIDE SEQUENCE [LARGE SCALE GENOMIC DNA]</scope>
    <source>
        <strain evidence="2">Gr01-1014_77</strain>
    </source>
</reference>
<proteinExistence type="predicted"/>
<dbReference type="Pfam" id="PF13529">
    <property type="entry name" value="Peptidase_C39_2"/>
    <property type="match status" value="1"/>
</dbReference>
<dbReference type="Gene3D" id="3.90.70.10">
    <property type="entry name" value="Cysteine proteinases"/>
    <property type="match status" value="1"/>
</dbReference>
<dbReference type="EMBL" id="VMFF01000027">
    <property type="protein sequence ID" value="TSC65806.1"/>
    <property type="molecule type" value="Genomic_DNA"/>
</dbReference>
<gene>
    <name evidence="2" type="ORF">G01um101477_330</name>
</gene>
<comment type="caution">
    <text evidence="2">The sequence shown here is derived from an EMBL/GenBank/DDBJ whole genome shotgun (WGS) entry which is preliminary data.</text>
</comment>
<sequence>MKKSLILIGIIIVSFIFIFALKPKKLQKESIIQTKITEKVEEQKQPLVIPEKFLIEVPFTSQSPFATWDEDENSACEEASLIMAWHWLKGDVIGKIPPAQAEQEIRGLIAFENEKYGNSFDTSAKDTAQTFIDYYKNKNIKVKYDFTTNEIIEEISKGNIVIVPANGIALNNPNFKQPGPETHMLIVTGYDQNKKEFTTNDPGTRRGQDYIYTYDVLFNAIQDYPTGKHEPNNETRKAMLVVSK</sequence>
<name>A0A554JBP2_9BACT</name>
<protein>
    <recommendedName>
        <fullName evidence="1">Peptidase C39-like domain-containing protein</fullName>
    </recommendedName>
</protein>
<evidence type="ECO:0000259" key="1">
    <source>
        <dbReference type="Pfam" id="PF13529"/>
    </source>
</evidence>
<accession>A0A554JBP2</accession>